<gene>
    <name evidence="1" type="ORF">CcarbDRAFT_1826</name>
</gene>
<comment type="caution">
    <text evidence="1">The sequence shown here is derived from an EMBL/GenBank/DDBJ whole genome shotgun (WGS) entry which is preliminary data.</text>
</comment>
<proteinExistence type="predicted"/>
<evidence type="ECO:0000313" key="1">
    <source>
        <dbReference type="EMBL" id="EET87738.1"/>
    </source>
</evidence>
<dbReference type="KEGG" id="cck:Ccar_12500"/>
<reference evidence="1 2" key="1">
    <citation type="submission" date="2009-06" db="EMBL/GenBank/DDBJ databases">
        <title>The draft genome of Clostridium carboxidivorans P7.</title>
        <authorList>
            <consortium name="US DOE Joint Genome Institute (JGI-PGF)"/>
            <person name="Lucas S."/>
            <person name="Copeland A."/>
            <person name="Lapidus A."/>
            <person name="Glavina del Rio T."/>
            <person name="Tice H."/>
            <person name="Bruce D."/>
            <person name="Goodwin L."/>
            <person name="Pitluck S."/>
            <person name="Larimer F."/>
            <person name="Land M.L."/>
            <person name="Hauser L."/>
            <person name="Hemme C.L."/>
        </authorList>
    </citation>
    <scope>NUCLEOTIDE SEQUENCE [LARGE SCALE GENOMIC DNA]</scope>
    <source>
        <strain evidence="1 2">P7</strain>
    </source>
</reference>
<organism evidence="1 2">
    <name type="scientific">Clostridium carboxidivorans P7</name>
    <dbReference type="NCBI Taxonomy" id="536227"/>
    <lineage>
        <taxon>Bacteria</taxon>
        <taxon>Bacillati</taxon>
        <taxon>Bacillota</taxon>
        <taxon>Clostridia</taxon>
        <taxon>Eubacteriales</taxon>
        <taxon>Clostridiaceae</taxon>
        <taxon>Clostridium</taxon>
    </lineage>
</organism>
<name>C6PSQ9_9CLOT</name>
<sequence>MIHDKKHLVYEAQQNESKHRKMVNRSLYWIDNSEEEQHKRQKKLKRAVAGVNYCE</sequence>
<dbReference type="EMBL" id="ACVI01000024">
    <property type="protein sequence ID" value="EET87738.1"/>
    <property type="molecule type" value="Genomic_DNA"/>
</dbReference>
<dbReference type="RefSeq" id="WP_007060711.1">
    <property type="nucleotide sequence ID" value="NZ_ACVI01000024.1"/>
</dbReference>
<protein>
    <submittedName>
        <fullName evidence="1">Molybdopterin and thiamine biosynthesis dinucleotide-utilizing enzyme</fullName>
    </submittedName>
</protein>
<dbReference type="OrthoDB" id="9804150at2"/>
<keyword evidence="2" id="KW-1185">Reference proteome</keyword>
<dbReference type="Proteomes" id="UP000004198">
    <property type="component" value="Unassembled WGS sequence"/>
</dbReference>
<dbReference type="PATRIC" id="fig|536227.13.peg.2618"/>
<dbReference type="STRING" id="536227.Ccar_12500"/>
<accession>C6PSQ9</accession>
<evidence type="ECO:0000313" key="2">
    <source>
        <dbReference type="Proteomes" id="UP000004198"/>
    </source>
</evidence>
<dbReference type="AlphaFoldDB" id="C6PSQ9"/>